<name>A0A839EPG3_9HYPH</name>
<dbReference type="InterPro" id="IPR005153">
    <property type="entry name" value="MbtH-like_dom"/>
</dbReference>
<comment type="caution">
    <text evidence="2">The sequence shown here is derived from an EMBL/GenBank/DDBJ whole genome shotgun (WGS) entry which is preliminary data.</text>
</comment>
<keyword evidence="3" id="KW-1185">Reference proteome</keyword>
<dbReference type="Gene3D" id="3.90.820.10">
    <property type="entry name" value="Structural Genomics, Unknown Function 30-nov-00 1gh9 Mol_id"/>
    <property type="match status" value="1"/>
</dbReference>
<evidence type="ECO:0000259" key="1">
    <source>
        <dbReference type="SMART" id="SM00923"/>
    </source>
</evidence>
<reference evidence="2 3" key="1">
    <citation type="submission" date="2020-07" db="EMBL/GenBank/DDBJ databases">
        <title>Genomic Encyclopedia of Type Strains, Phase IV (KMG-V): Genome sequencing to study the core and pangenomes of soil and plant-associated prokaryotes.</title>
        <authorList>
            <person name="Whitman W."/>
        </authorList>
    </citation>
    <scope>NUCLEOTIDE SEQUENCE [LARGE SCALE GENOMIC DNA]</scope>
    <source>
        <strain evidence="2 3">AN3</strain>
    </source>
</reference>
<evidence type="ECO:0000313" key="2">
    <source>
        <dbReference type="EMBL" id="MBA8879384.1"/>
    </source>
</evidence>
<dbReference type="RefSeq" id="WP_246711791.1">
    <property type="nucleotide sequence ID" value="NZ_JACGXN010000004.1"/>
</dbReference>
<gene>
    <name evidence="2" type="ORF">FHW16_003103</name>
</gene>
<feature type="domain" description="MbtH-like" evidence="1">
    <location>
        <begin position="3"/>
        <end position="53"/>
    </location>
</feature>
<dbReference type="Proteomes" id="UP000549052">
    <property type="component" value="Unassembled WGS sequence"/>
</dbReference>
<dbReference type="SMART" id="SM00923">
    <property type="entry name" value="MbtH"/>
    <property type="match status" value="1"/>
</dbReference>
<dbReference type="SUPFAM" id="SSF160582">
    <property type="entry name" value="MbtH-like"/>
    <property type="match status" value="1"/>
</dbReference>
<dbReference type="AlphaFoldDB" id="A0A839EPG3"/>
<dbReference type="InterPro" id="IPR038020">
    <property type="entry name" value="MbtH-like_sf"/>
</dbReference>
<protein>
    <submittedName>
        <fullName evidence="2">MbtH protein</fullName>
    </submittedName>
</protein>
<dbReference type="Pfam" id="PF03621">
    <property type="entry name" value="MbtH"/>
    <property type="match status" value="1"/>
</dbReference>
<accession>A0A839EPG3</accession>
<evidence type="ECO:0000313" key="3">
    <source>
        <dbReference type="Proteomes" id="UP000549052"/>
    </source>
</evidence>
<proteinExistence type="predicted"/>
<dbReference type="EMBL" id="JACGXN010000004">
    <property type="protein sequence ID" value="MBA8879384.1"/>
    <property type="molecule type" value="Genomic_DNA"/>
</dbReference>
<sequence>MMSNAETSPETWSIVRDQEHRYSVWSNDKALPIGWSKESFIGTREECLVEIKKIWVDPRPLALRQAMA</sequence>
<organism evidence="2 3">
    <name type="scientific">Phyllobacterium myrsinacearum</name>
    <dbReference type="NCBI Taxonomy" id="28101"/>
    <lineage>
        <taxon>Bacteria</taxon>
        <taxon>Pseudomonadati</taxon>
        <taxon>Pseudomonadota</taxon>
        <taxon>Alphaproteobacteria</taxon>
        <taxon>Hyphomicrobiales</taxon>
        <taxon>Phyllobacteriaceae</taxon>
        <taxon>Phyllobacterium</taxon>
    </lineage>
</organism>